<keyword evidence="6" id="KW-0805">Transcription regulation</keyword>
<keyword evidence="7 12" id="KW-0472">Membrane</keyword>
<evidence type="ECO:0000256" key="3">
    <source>
        <dbReference type="ARBA" id="ARBA00022475"/>
    </source>
</evidence>
<evidence type="ECO:0000256" key="9">
    <source>
        <dbReference type="ARBA" id="ARBA00029829"/>
    </source>
</evidence>
<reference evidence="14 15" key="1">
    <citation type="submission" date="2017-05" db="EMBL/GenBank/DDBJ databases">
        <authorList>
            <person name="Song R."/>
            <person name="Chenine A.L."/>
            <person name="Ruprecht R.M."/>
        </authorList>
    </citation>
    <scope>NUCLEOTIDE SEQUENCE [LARGE SCALE GENOMIC DNA]</scope>
    <source>
        <strain evidence="14 15">PSBB019</strain>
    </source>
</reference>
<name>A0A1Y0HUB2_CELCE</name>
<evidence type="ECO:0000256" key="7">
    <source>
        <dbReference type="ARBA" id="ARBA00023136"/>
    </source>
</evidence>
<dbReference type="Gene3D" id="1.10.10.1320">
    <property type="entry name" value="Anti-sigma factor, zinc-finger domain"/>
    <property type="match status" value="1"/>
</dbReference>
<feature type="transmembrane region" description="Helical" evidence="12">
    <location>
        <begin position="125"/>
        <end position="146"/>
    </location>
</feature>
<keyword evidence="8" id="KW-0804">Transcription</keyword>
<evidence type="ECO:0000256" key="2">
    <source>
        <dbReference type="ARBA" id="ARBA00004236"/>
    </source>
</evidence>
<dbReference type="RefSeq" id="WP_087469935.1">
    <property type="nucleotide sequence ID" value="NZ_CP021383.1"/>
</dbReference>
<evidence type="ECO:0000313" key="15">
    <source>
        <dbReference type="Proteomes" id="UP000196228"/>
    </source>
</evidence>
<dbReference type="Pfam" id="PF10099">
    <property type="entry name" value="RskA_C"/>
    <property type="match status" value="1"/>
</dbReference>
<evidence type="ECO:0000256" key="6">
    <source>
        <dbReference type="ARBA" id="ARBA00023015"/>
    </source>
</evidence>
<dbReference type="Proteomes" id="UP000196228">
    <property type="component" value="Chromosome"/>
</dbReference>
<evidence type="ECO:0000256" key="4">
    <source>
        <dbReference type="ARBA" id="ARBA00022692"/>
    </source>
</evidence>
<keyword evidence="4 12" id="KW-0812">Transmembrane</keyword>
<evidence type="ECO:0000256" key="5">
    <source>
        <dbReference type="ARBA" id="ARBA00022989"/>
    </source>
</evidence>
<dbReference type="PANTHER" id="PTHR37461">
    <property type="entry name" value="ANTI-SIGMA-K FACTOR RSKA"/>
    <property type="match status" value="1"/>
</dbReference>
<proteinExistence type="predicted"/>
<dbReference type="GO" id="GO:0006417">
    <property type="term" value="P:regulation of translation"/>
    <property type="evidence" value="ECO:0007669"/>
    <property type="project" value="TreeGrafter"/>
</dbReference>
<sequence>MADPTTPRGGGADDRPEVRDLLPAYALDALDDAERRAVERLLAADADARRELDEYRDVVAAFAVESAPPPGLRDAVLARVAASAGSDAGPDGALRAATETSAGESTGDGVVVDLAAARRARRRRWTGLAAAVAAVVAVAVPTTVAVRATQEQSRLQAQSDAIAEMLADPDATILRGDVAGGGQASVLAAGDDMYFRASDLPDAGDDRDYQLWVVEADGAVVSAGVLDVHDGRTSRLVQDEPGVGMAVTVEPAGGSEQPTADPVVALVG</sequence>
<comment type="subcellular location">
    <subcellularLocation>
        <location evidence="2">Cell membrane</location>
    </subcellularLocation>
    <subcellularLocation>
        <location evidence="1">Membrane</location>
        <topology evidence="1">Single-pass membrane protein</topology>
    </subcellularLocation>
</comment>
<dbReference type="InterPro" id="IPR051474">
    <property type="entry name" value="Anti-sigma-K/W_factor"/>
</dbReference>
<gene>
    <name evidence="14" type="ORF">CBR64_04605</name>
</gene>
<protein>
    <recommendedName>
        <fullName evidence="10">Regulator of SigK</fullName>
    </recommendedName>
    <alternativeName>
        <fullName evidence="9">Sigma-K anti-sigma factor RskA</fullName>
    </alternativeName>
</protein>
<dbReference type="PANTHER" id="PTHR37461:SF1">
    <property type="entry name" value="ANTI-SIGMA-K FACTOR RSKA"/>
    <property type="match status" value="1"/>
</dbReference>
<evidence type="ECO:0000256" key="12">
    <source>
        <dbReference type="SAM" id="Phobius"/>
    </source>
</evidence>
<keyword evidence="3" id="KW-1003">Cell membrane</keyword>
<dbReference type="GO" id="GO:0005886">
    <property type="term" value="C:plasma membrane"/>
    <property type="evidence" value="ECO:0007669"/>
    <property type="project" value="UniProtKB-SubCell"/>
</dbReference>
<organism evidence="14 15">
    <name type="scientific">Cellulosimicrobium cellulans</name>
    <name type="common">Arthrobacter luteus</name>
    <dbReference type="NCBI Taxonomy" id="1710"/>
    <lineage>
        <taxon>Bacteria</taxon>
        <taxon>Bacillati</taxon>
        <taxon>Actinomycetota</taxon>
        <taxon>Actinomycetes</taxon>
        <taxon>Micrococcales</taxon>
        <taxon>Promicromonosporaceae</taxon>
        <taxon>Cellulosimicrobium</taxon>
    </lineage>
</organism>
<dbReference type="InterPro" id="IPR041916">
    <property type="entry name" value="Anti_sigma_zinc_sf"/>
</dbReference>
<evidence type="ECO:0000256" key="11">
    <source>
        <dbReference type="SAM" id="MobiDB-lite"/>
    </source>
</evidence>
<dbReference type="KEGG" id="cceu:CBR64_04605"/>
<dbReference type="InterPro" id="IPR018764">
    <property type="entry name" value="RskA_C"/>
</dbReference>
<dbReference type="GO" id="GO:0016989">
    <property type="term" value="F:sigma factor antagonist activity"/>
    <property type="evidence" value="ECO:0007669"/>
    <property type="project" value="TreeGrafter"/>
</dbReference>
<dbReference type="AlphaFoldDB" id="A0A1Y0HUB2"/>
<evidence type="ECO:0000256" key="8">
    <source>
        <dbReference type="ARBA" id="ARBA00023163"/>
    </source>
</evidence>
<keyword evidence="5 12" id="KW-1133">Transmembrane helix</keyword>
<evidence type="ECO:0000256" key="1">
    <source>
        <dbReference type="ARBA" id="ARBA00004167"/>
    </source>
</evidence>
<feature type="region of interest" description="Disordered" evidence="11">
    <location>
        <begin position="85"/>
        <end position="106"/>
    </location>
</feature>
<evidence type="ECO:0000259" key="13">
    <source>
        <dbReference type="Pfam" id="PF10099"/>
    </source>
</evidence>
<dbReference type="OrthoDB" id="153510at2"/>
<evidence type="ECO:0000256" key="10">
    <source>
        <dbReference type="ARBA" id="ARBA00030803"/>
    </source>
</evidence>
<dbReference type="EMBL" id="CP021383">
    <property type="protein sequence ID" value="ARU50875.1"/>
    <property type="molecule type" value="Genomic_DNA"/>
</dbReference>
<feature type="domain" description="Anti-sigma K factor RskA C-terminal" evidence="13">
    <location>
        <begin position="128"/>
        <end position="262"/>
    </location>
</feature>
<evidence type="ECO:0000313" key="14">
    <source>
        <dbReference type="EMBL" id="ARU50875.1"/>
    </source>
</evidence>
<accession>A0A1Y0HUB2</accession>